<comment type="subunit">
    <text evidence="5 6">Interacts with MinD and FtsZ.</text>
</comment>
<evidence type="ECO:0000259" key="7">
    <source>
        <dbReference type="Pfam" id="PF03775"/>
    </source>
</evidence>
<protein>
    <recommendedName>
        <fullName evidence="6">Probable septum site-determining protein MinC</fullName>
    </recommendedName>
</protein>
<feature type="domain" description="Septum formation inhibitor MinC C-terminal" evidence="7">
    <location>
        <begin position="108"/>
        <end position="207"/>
    </location>
</feature>
<dbReference type="EMBL" id="AVPE01000002">
    <property type="protein sequence ID" value="KGX93484.1"/>
    <property type="molecule type" value="Genomic_DNA"/>
</dbReference>
<evidence type="ECO:0000313" key="10">
    <source>
        <dbReference type="Proteomes" id="UP000030528"/>
    </source>
</evidence>
<dbReference type="InterPro" id="IPR036145">
    <property type="entry name" value="MinC_C_sf"/>
</dbReference>
<evidence type="ECO:0000256" key="1">
    <source>
        <dbReference type="ARBA" id="ARBA00006291"/>
    </source>
</evidence>
<organism evidence="9 10">
    <name type="scientific">Pontibacillus halophilus JSM 076056 = DSM 19796</name>
    <dbReference type="NCBI Taxonomy" id="1385510"/>
    <lineage>
        <taxon>Bacteria</taxon>
        <taxon>Bacillati</taxon>
        <taxon>Bacillota</taxon>
        <taxon>Bacilli</taxon>
        <taxon>Bacillales</taxon>
        <taxon>Bacillaceae</taxon>
        <taxon>Pontibacillus</taxon>
    </lineage>
</organism>
<dbReference type="SUPFAM" id="SSF63848">
    <property type="entry name" value="Cell-division inhibitor MinC, C-terminal domain"/>
    <property type="match status" value="1"/>
</dbReference>
<dbReference type="NCBIfam" id="TIGR01222">
    <property type="entry name" value="minC"/>
    <property type="match status" value="1"/>
</dbReference>
<dbReference type="GO" id="GO:1901891">
    <property type="term" value="P:regulation of cell septum assembly"/>
    <property type="evidence" value="ECO:0007669"/>
    <property type="project" value="InterPro"/>
</dbReference>
<dbReference type="InterPro" id="IPR013033">
    <property type="entry name" value="MinC"/>
</dbReference>
<dbReference type="HAMAP" id="MF_00267">
    <property type="entry name" value="MinC"/>
    <property type="match status" value="1"/>
</dbReference>
<accession>A0A0A5GNE6</accession>
<keyword evidence="4 6" id="KW-0131">Cell cycle</keyword>
<dbReference type="Gene3D" id="3.30.160.540">
    <property type="match status" value="1"/>
</dbReference>
<proteinExistence type="inferred from homology"/>
<evidence type="ECO:0000259" key="8">
    <source>
        <dbReference type="Pfam" id="PF22642"/>
    </source>
</evidence>
<dbReference type="GO" id="GO:0000917">
    <property type="term" value="P:division septum assembly"/>
    <property type="evidence" value="ECO:0007669"/>
    <property type="project" value="UniProtKB-KW"/>
</dbReference>
<dbReference type="InterPro" id="IPR005526">
    <property type="entry name" value="Septum_form_inhib_MinC_C"/>
</dbReference>
<sequence length="230" mass="25958">MSDKKPIVTIKGTKDGLSLHIDDHCSFEEAMKELDRKLSSNYIEEDQPLISVNIHVGNRYVTDEQADRLRDLVRGHHKLVIHSIESNVITKDEAHEWHKDREVTPVIKVVRSGQVMEVEGDLLLVGDVNRGGRVVATGNIYVMGNLRGIAHAGVNGNRSAIIAASYMKPSQLRIADYISRAPDYDEEPEGDYMECGYVDLHQEKILIDRLQLLSQKRPDLKGLERRILNG</sequence>
<dbReference type="InterPro" id="IPR016098">
    <property type="entry name" value="CAP/MinC_C"/>
</dbReference>
<keyword evidence="2 6" id="KW-0132">Cell division</keyword>
<dbReference type="Pfam" id="PF22642">
    <property type="entry name" value="MinC_N_1"/>
    <property type="match status" value="1"/>
</dbReference>
<dbReference type="Proteomes" id="UP000030528">
    <property type="component" value="Unassembled WGS sequence"/>
</dbReference>
<evidence type="ECO:0000256" key="4">
    <source>
        <dbReference type="ARBA" id="ARBA00023306"/>
    </source>
</evidence>
<keyword evidence="3 6" id="KW-0717">Septation</keyword>
<evidence type="ECO:0000256" key="6">
    <source>
        <dbReference type="HAMAP-Rule" id="MF_00267"/>
    </source>
</evidence>
<dbReference type="InterPro" id="IPR055219">
    <property type="entry name" value="MinC_N_1"/>
</dbReference>
<dbReference type="OrthoDB" id="9790810at2"/>
<dbReference type="eggNOG" id="COG0850">
    <property type="taxonomic scope" value="Bacteria"/>
</dbReference>
<dbReference type="RefSeq" id="WP_026802063.1">
    <property type="nucleotide sequence ID" value="NZ_AVPE01000002.1"/>
</dbReference>
<gene>
    <name evidence="6 9" type="primary">minC</name>
    <name evidence="9" type="ORF">N781_10635</name>
</gene>
<evidence type="ECO:0000256" key="2">
    <source>
        <dbReference type="ARBA" id="ARBA00022618"/>
    </source>
</evidence>
<feature type="domain" description="Septum site-determining protein MinC N-terminal" evidence="8">
    <location>
        <begin position="8"/>
        <end position="84"/>
    </location>
</feature>
<evidence type="ECO:0000256" key="5">
    <source>
        <dbReference type="ARBA" id="ARBA00046874"/>
    </source>
</evidence>
<comment type="caution">
    <text evidence="9">The sequence shown here is derived from an EMBL/GenBank/DDBJ whole genome shotgun (WGS) entry which is preliminary data.</text>
</comment>
<dbReference type="PANTHER" id="PTHR34108:SF1">
    <property type="entry name" value="SEPTUM SITE-DETERMINING PROTEIN MINC"/>
    <property type="match status" value="1"/>
</dbReference>
<dbReference type="STRING" id="1385510.GCA_000425205_01037"/>
<reference evidence="9 10" key="1">
    <citation type="submission" date="2013-08" db="EMBL/GenBank/DDBJ databases">
        <authorList>
            <person name="Huang J."/>
            <person name="Wang G."/>
        </authorList>
    </citation>
    <scope>NUCLEOTIDE SEQUENCE [LARGE SCALE GENOMIC DNA]</scope>
    <source>
        <strain evidence="9 10">JSM 076056</strain>
    </source>
</reference>
<dbReference type="Pfam" id="PF03775">
    <property type="entry name" value="MinC_C"/>
    <property type="match status" value="1"/>
</dbReference>
<evidence type="ECO:0000313" key="9">
    <source>
        <dbReference type="EMBL" id="KGX93484.1"/>
    </source>
</evidence>
<dbReference type="Gene3D" id="2.160.20.70">
    <property type="match status" value="1"/>
</dbReference>
<comment type="similarity">
    <text evidence="1 6">Belongs to the MinC family.</text>
</comment>
<name>A0A0A5GNE6_9BACI</name>
<comment type="function">
    <text evidence="6">Cell division inhibitor that blocks the formation of polar Z ring septums. Rapidly oscillates between the poles of the cell to destabilize FtsZ filaments that have formed before they mature into polar Z rings. Prevents FtsZ polymerization.</text>
</comment>
<keyword evidence="10" id="KW-1185">Reference proteome</keyword>
<dbReference type="AlphaFoldDB" id="A0A0A5GNE6"/>
<evidence type="ECO:0000256" key="3">
    <source>
        <dbReference type="ARBA" id="ARBA00023210"/>
    </source>
</evidence>
<dbReference type="GO" id="GO:0000902">
    <property type="term" value="P:cell morphogenesis"/>
    <property type="evidence" value="ECO:0007669"/>
    <property type="project" value="InterPro"/>
</dbReference>
<dbReference type="PANTHER" id="PTHR34108">
    <property type="entry name" value="SEPTUM SITE-DETERMINING PROTEIN MINC"/>
    <property type="match status" value="1"/>
</dbReference>